<name>A0ABS9ZUU1_9SPHI</name>
<comment type="caution">
    <text evidence="2">The sequence shown here is derived from an EMBL/GenBank/DDBJ whole genome shotgun (WGS) entry which is preliminary data.</text>
</comment>
<keyword evidence="3" id="KW-1185">Reference proteome</keyword>
<keyword evidence="1" id="KW-0812">Transmembrane</keyword>
<organism evidence="2 3">
    <name type="scientific">Pedobacter montanisoli</name>
    <dbReference type="NCBI Taxonomy" id="2923277"/>
    <lineage>
        <taxon>Bacteria</taxon>
        <taxon>Pseudomonadati</taxon>
        <taxon>Bacteroidota</taxon>
        <taxon>Sphingobacteriia</taxon>
        <taxon>Sphingobacteriales</taxon>
        <taxon>Sphingobacteriaceae</taxon>
        <taxon>Pedobacter</taxon>
    </lineage>
</organism>
<proteinExistence type="predicted"/>
<evidence type="ECO:0000313" key="3">
    <source>
        <dbReference type="Proteomes" id="UP001165460"/>
    </source>
</evidence>
<feature type="transmembrane region" description="Helical" evidence="1">
    <location>
        <begin position="29"/>
        <end position="50"/>
    </location>
</feature>
<dbReference type="Proteomes" id="UP001165460">
    <property type="component" value="Unassembled WGS sequence"/>
</dbReference>
<evidence type="ECO:0000313" key="2">
    <source>
        <dbReference type="EMBL" id="MCJ0741323.1"/>
    </source>
</evidence>
<keyword evidence="1" id="KW-0472">Membrane</keyword>
<protein>
    <recommendedName>
        <fullName evidence="4">Phosphatidate cytidylyltransferase</fullName>
    </recommendedName>
</protein>
<accession>A0ABS9ZUU1</accession>
<gene>
    <name evidence="2" type="ORF">MMF97_01290</name>
</gene>
<dbReference type="RefSeq" id="WP_243357798.1">
    <property type="nucleotide sequence ID" value="NZ_JALGBH010000001.1"/>
</dbReference>
<dbReference type="PROSITE" id="PS51257">
    <property type="entry name" value="PROKAR_LIPOPROTEIN"/>
    <property type="match status" value="1"/>
</dbReference>
<keyword evidence="1" id="KW-1133">Transmembrane helix</keyword>
<evidence type="ECO:0008006" key="4">
    <source>
        <dbReference type="Google" id="ProtNLM"/>
    </source>
</evidence>
<evidence type="ECO:0000256" key="1">
    <source>
        <dbReference type="SAM" id="Phobius"/>
    </source>
</evidence>
<dbReference type="EMBL" id="JALGBH010000001">
    <property type="protein sequence ID" value="MCJ0741323.1"/>
    <property type="molecule type" value="Genomic_DNA"/>
</dbReference>
<sequence length="59" mass="6374">MKNFSWIALVLIFCTTLQSCEFIAGIFKAGVWSGVLIVVLVLALIIWLGAKIFGGGKDT</sequence>
<reference evidence="2" key="1">
    <citation type="submission" date="2022-03" db="EMBL/GenBank/DDBJ databases">
        <authorList>
            <person name="Woo C.Y."/>
        </authorList>
    </citation>
    <scope>NUCLEOTIDE SEQUENCE</scope>
    <source>
        <strain evidence="2">CYS-01</strain>
    </source>
</reference>